<dbReference type="SMART" id="SM01034">
    <property type="entry name" value="BLUF"/>
    <property type="match status" value="1"/>
</dbReference>
<evidence type="ECO:0000259" key="1">
    <source>
        <dbReference type="PROSITE" id="PS50925"/>
    </source>
</evidence>
<dbReference type="RefSeq" id="WP_200238990.1">
    <property type="nucleotide sequence ID" value="NZ_NRRV01000036.1"/>
</dbReference>
<dbReference type="EMBL" id="NRRV01000036">
    <property type="protein sequence ID" value="MBK1631953.1"/>
    <property type="molecule type" value="Genomic_DNA"/>
</dbReference>
<organism evidence="2 3">
    <name type="scientific">Thiohalocapsa halophila</name>
    <dbReference type="NCBI Taxonomy" id="69359"/>
    <lineage>
        <taxon>Bacteria</taxon>
        <taxon>Pseudomonadati</taxon>
        <taxon>Pseudomonadota</taxon>
        <taxon>Gammaproteobacteria</taxon>
        <taxon>Chromatiales</taxon>
        <taxon>Chromatiaceae</taxon>
        <taxon>Thiohalocapsa</taxon>
    </lineage>
</organism>
<dbReference type="InterPro" id="IPR007024">
    <property type="entry name" value="BLUF_domain"/>
</dbReference>
<dbReference type="SUPFAM" id="SSF54975">
    <property type="entry name" value="Acylphosphatase/BLUF domain-like"/>
    <property type="match status" value="1"/>
</dbReference>
<name>A0ABS1CJ60_9GAMM</name>
<evidence type="ECO:0000313" key="2">
    <source>
        <dbReference type="EMBL" id="MBK1631953.1"/>
    </source>
</evidence>
<protein>
    <recommendedName>
        <fullName evidence="1">BLUF domain-containing protein</fullName>
    </recommendedName>
</protein>
<dbReference type="Pfam" id="PF04940">
    <property type="entry name" value="BLUF"/>
    <property type="match status" value="1"/>
</dbReference>
<feature type="domain" description="BLUF" evidence="1">
    <location>
        <begin position="2"/>
        <end position="93"/>
    </location>
</feature>
<reference evidence="2 3" key="1">
    <citation type="journal article" date="2020" name="Microorganisms">
        <title>Osmotic Adaptation and Compatible Solute Biosynthesis of Phototrophic Bacteria as Revealed from Genome Analyses.</title>
        <authorList>
            <person name="Imhoff J.F."/>
            <person name="Rahn T."/>
            <person name="Kunzel S."/>
            <person name="Keller A."/>
            <person name="Neulinger S.C."/>
        </authorList>
    </citation>
    <scope>NUCLEOTIDE SEQUENCE [LARGE SCALE GENOMIC DNA]</scope>
    <source>
        <strain evidence="2 3">DSM 6210</strain>
    </source>
</reference>
<dbReference type="Proteomes" id="UP000748752">
    <property type="component" value="Unassembled WGS sequence"/>
</dbReference>
<dbReference type="InterPro" id="IPR036046">
    <property type="entry name" value="Acylphosphatase-like_dom_sf"/>
</dbReference>
<dbReference type="Gene3D" id="3.30.70.100">
    <property type="match status" value="1"/>
</dbReference>
<comment type="caution">
    <text evidence="2">The sequence shown here is derived from an EMBL/GenBank/DDBJ whole genome shotgun (WGS) entry which is preliminary data.</text>
</comment>
<sequence length="143" mass="16370">MIFQLCYLSTATRDMQREDLVDLLSVSRRKNEELGITGLLLYSGDQFIQLLEGEESAVRALYDLIAKDERHRDVTLVYEEHAEARECPDWTMGFQALPDSEWLEFPNPDGSAQGLRPMVEAMGRAKAILRNVRERGLDPAREL</sequence>
<gene>
    <name evidence="2" type="ORF">CKO31_14650</name>
</gene>
<evidence type="ECO:0000313" key="3">
    <source>
        <dbReference type="Proteomes" id="UP000748752"/>
    </source>
</evidence>
<proteinExistence type="predicted"/>
<accession>A0ABS1CJ60</accession>
<keyword evidence="3" id="KW-1185">Reference proteome</keyword>
<dbReference type="PROSITE" id="PS50925">
    <property type="entry name" value="BLUF"/>
    <property type="match status" value="1"/>
</dbReference>